<dbReference type="EMBL" id="VJWA01000002">
    <property type="protein sequence ID" value="TRW14679.1"/>
    <property type="molecule type" value="Genomic_DNA"/>
</dbReference>
<comment type="caution">
    <text evidence="2">The sequence shown here is derived from an EMBL/GenBank/DDBJ whole genome shotgun (WGS) entry which is preliminary data.</text>
</comment>
<dbReference type="OrthoDB" id="7596589at2"/>
<reference evidence="2 3" key="1">
    <citation type="submission" date="2019-07" db="EMBL/GenBank/DDBJ databases">
        <title>Novel species isolated from glacier.</title>
        <authorList>
            <person name="Liu Q."/>
            <person name="Xin Y.-H."/>
        </authorList>
    </citation>
    <scope>NUCLEOTIDE SEQUENCE [LARGE SCALE GENOMIC DNA]</scope>
    <source>
        <strain evidence="2 3">LB1R16</strain>
    </source>
</reference>
<evidence type="ECO:0000313" key="2">
    <source>
        <dbReference type="EMBL" id="TRW14679.1"/>
    </source>
</evidence>
<protein>
    <submittedName>
        <fullName evidence="2">Uncharacterized protein</fullName>
    </submittedName>
</protein>
<feature type="signal peptide" evidence="1">
    <location>
        <begin position="1"/>
        <end position="17"/>
    </location>
</feature>
<accession>A0A552U918</accession>
<name>A0A552U918_9SPHN</name>
<dbReference type="AlphaFoldDB" id="A0A552U918"/>
<proteinExistence type="predicted"/>
<dbReference type="RefSeq" id="WP_144237885.1">
    <property type="nucleotide sequence ID" value="NZ_VJWA01000002.1"/>
</dbReference>
<sequence length="116" mass="12856">MIRVLLLSLLAAAPALAVETAPRQCLSLPQIRNQRIVDGAILFRMGRQWYRNDMSNACTGLKPSRSIQTRTPSTQLCEGDLVRVFDPRVDITYGSCALGKFTPIDAPQPEGRRASR</sequence>
<dbReference type="Proteomes" id="UP000317894">
    <property type="component" value="Unassembled WGS sequence"/>
</dbReference>
<feature type="chain" id="PRO_5022076222" evidence="1">
    <location>
        <begin position="18"/>
        <end position="116"/>
    </location>
</feature>
<organism evidence="2 3">
    <name type="scientific">Glacieibacterium frigidum</name>
    <dbReference type="NCBI Taxonomy" id="2593303"/>
    <lineage>
        <taxon>Bacteria</taxon>
        <taxon>Pseudomonadati</taxon>
        <taxon>Pseudomonadota</taxon>
        <taxon>Alphaproteobacteria</taxon>
        <taxon>Sphingomonadales</taxon>
        <taxon>Sphingosinicellaceae</taxon>
        <taxon>Glacieibacterium</taxon>
    </lineage>
</organism>
<evidence type="ECO:0000313" key="3">
    <source>
        <dbReference type="Proteomes" id="UP000317894"/>
    </source>
</evidence>
<evidence type="ECO:0000256" key="1">
    <source>
        <dbReference type="SAM" id="SignalP"/>
    </source>
</evidence>
<keyword evidence="3" id="KW-1185">Reference proteome</keyword>
<gene>
    <name evidence="2" type="ORF">FMM06_13405</name>
</gene>
<keyword evidence="1" id="KW-0732">Signal</keyword>